<feature type="compositionally biased region" description="Low complexity" evidence="1">
    <location>
        <begin position="37"/>
        <end position="67"/>
    </location>
</feature>
<feature type="compositionally biased region" description="Polar residues" evidence="1">
    <location>
        <begin position="24"/>
        <end position="35"/>
    </location>
</feature>
<feature type="region of interest" description="Disordered" evidence="1">
    <location>
        <begin position="697"/>
        <end position="847"/>
    </location>
</feature>
<reference evidence="3 4" key="1">
    <citation type="submission" date="2017-06" db="EMBL/GenBank/DDBJ databases">
        <title>Draft genome sequence of a variant of Elsinoe murrayae.</title>
        <authorList>
            <person name="Cheng Q."/>
        </authorList>
    </citation>
    <scope>NUCLEOTIDE SEQUENCE [LARGE SCALE GENOMIC DNA]</scope>
    <source>
        <strain evidence="3 4">CQ-2017a</strain>
    </source>
</reference>
<feature type="compositionally biased region" description="Basic residues" evidence="1">
    <location>
        <begin position="976"/>
        <end position="986"/>
    </location>
</feature>
<feature type="compositionally biased region" description="Polar residues" evidence="1">
    <location>
        <begin position="826"/>
        <end position="836"/>
    </location>
</feature>
<organism evidence="3 4">
    <name type="scientific">Sphaceloma murrayae</name>
    <dbReference type="NCBI Taxonomy" id="2082308"/>
    <lineage>
        <taxon>Eukaryota</taxon>
        <taxon>Fungi</taxon>
        <taxon>Dikarya</taxon>
        <taxon>Ascomycota</taxon>
        <taxon>Pezizomycotina</taxon>
        <taxon>Dothideomycetes</taxon>
        <taxon>Dothideomycetidae</taxon>
        <taxon>Myriangiales</taxon>
        <taxon>Elsinoaceae</taxon>
        <taxon>Sphaceloma</taxon>
    </lineage>
</organism>
<dbReference type="CDD" id="cd09998">
    <property type="entry name" value="HDAC_Hos3"/>
    <property type="match status" value="1"/>
</dbReference>
<dbReference type="InterPro" id="IPR023801">
    <property type="entry name" value="His_deacetylse_dom"/>
</dbReference>
<feature type="region of interest" description="Disordered" evidence="1">
    <location>
        <begin position="1220"/>
        <end position="1239"/>
    </location>
</feature>
<dbReference type="EMBL" id="NKHZ01000082">
    <property type="protein sequence ID" value="PNS14655.1"/>
    <property type="molecule type" value="Genomic_DNA"/>
</dbReference>
<evidence type="ECO:0000313" key="3">
    <source>
        <dbReference type="EMBL" id="PNS14655.1"/>
    </source>
</evidence>
<dbReference type="Gene3D" id="3.40.800.20">
    <property type="entry name" value="Histone deacetylase domain"/>
    <property type="match status" value="1"/>
</dbReference>
<dbReference type="STRING" id="2082308.A0A2K1QHM4"/>
<feature type="compositionally biased region" description="Polar residues" evidence="1">
    <location>
        <begin position="1"/>
        <end position="12"/>
    </location>
</feature>
<gene>
    <name evidence="3" type="ORF">CAC42_1677</name>
</gene>
<dbReference type="Pfam" id="PF00850">
    <property type="entry name" value="Hist_deacetyl"/>
    <property type="match status" value="1"/>
</dbReference>
<dbReference type="AlphaFoldDB" id="A0A2K1QHM4"/>
<dbReference type="PANTHER" id="PTHR47558:SF1">
    <property type="entry name" value="HISTONE DEACETYLASE HOS3"/>
    <property type="match status" value="1"/>
</dbReference>
<dbReference type="GO" id="GO:0010468">
    <property type="term" value="P:regulation of gene expression"/>
    <property type="evidence" value="ECO:0007669"/>
    <property type="project" value="UniProtKB-ARBA"/>
</dbReference>
<feature type="region of interest" description="Disordered" evidence="1">
    <location>
        <begin position="930"/>
        <end position="1008"/>
    </location>
</feature>
<evidence type="ECO:0000313" key="4">
    <source>
        <dbReference type="Proteomes" id="UP000243797"/>
    </source>
</evidence>
<keyword evidence="4" id="KW-1185">Reference proteome</keyword>
<feature type="region of interest" description="Disordered" evidence="1">
    <location>
        <begin position="1"/>
        <end position="111"/>
    </location>
</feature>
<feature type="region of interest" description="Disordered" evidence="1">
    <location>
        <begin position="1133"/>
        <end position="1157"/>
    </location>
</feature>
<dbReference type="SUPFAM" id="SSF52768">
    <property type="entry name" value="Arginase/deacetylase"/>
    <property type="match status" value="1"/>
</dbReference>
<dbReference type="InterPro" id="IPR023696">
    <property type="entry name" value="Ureohydrolase_dom_sf"/>
</dbReference>
<feature type="region of interest" description="Disordered" evidence="1">
    <location>
        <begin position="1087"/>
        <end position="1107"/>
    </location>
</feature>
<protein>
    <recommendedName>
        <fullName evidence="2">Histone deacetylase domain-containing protein</fullName>
    </recommendedName>
</protein>
<dbReference type="GO" id="GO:0005634">
    <property type="term" value="C:nucleus"/>
    <property type="evidence" value="ECO:0007669"/>
    <property type="project" value="TreeGrafter"/>
</dbReference>
<feature type="compositionally biased region" description="Low complexity" evidence="1">
    <location>
        <begin position="947"/>
        <end position="961"/>
    </location>
</feature>
<proteinExistence type="predicted"/>
<accession>A0A2K1QHM4</accession>
<feature type="region of interest" description="Disordered" evidence="1">
    <location>
        <begin position="1033"/>
        <end position="1054"/>
    </location>
</feature>
<feature type="region of interest" description="Disordered" evidence="1">
    <location>
        <begin position="866"/>
        <end position="903"/>
    </location>
</feature>
<dbReference type="Proteomes" id="UP000243797">
    <property type="component" value="Unassembled WGS sequence"/>
</dbReference>
<dbReference type="InParanoid" id="A0A2K1QHM4"/>
<dbReference type="PRINTS" id="PR01270">
    <property type="entry name" value="HDASUPER"/>
</dbReference>
<dbReference type="InterPro" id="IPR000286">
    <property type="entry name" value="HDACs"/>
</dbReference>
<dbReference type="FunFam" id="3.40.800.20:FF:000011">
    <property type="entry name" value="Histone deacetylase HOS3"/>
    <property type="match status" value="1"/>
</dbReference>
<dbReference type="GO" id="GO:0004407">
    <property type="term" value="F:histone deacetylase activity"/>
    <property type="evidence" value="ECO:0007669"/>
    <property type="project" value="TreeGrafter"/>
</dbReference>
<evidence type="ECO:0000259" key="2">
    <source>
        <dbReference type="Pfam" id="PF00850"/>
    </source>
</evidence>
<dbReference type="PANTHER" id="PTHR47558">
    <property type="entry name" value="HISTONE DEACETYLASE HOS3"/>
    <property type="match status" value="1"/>
</dbReference>
<dbReference type="OrthoDB" id="5232919at2759"/>
<evidence type="ECO:0000256" key="1">
    <source>
        <dbReference type="SAM" id="MobiDB-lite"/>
    </source>
</evidence>
<feature type="compositionally biased region" description="Low complexity" evidence="1">
    <location>
        <begin position="875"/>
        <end position="894"/>
    </location>
</feature>
<comment type="caution">
    <text evidence="3">The sequence shown here is derived from an EMBL/GenBank/DDBJ whole genome shotgun (WGS) entry which is preliminary data.</text>
</comment>
<feature type="domain" description="Histone deacetylase" evidence="2">
    <location>
        <begin position="241"/>
        <end position="569"/>
    </location>
</feature>
<feature type="compositionally biased region" description="Polar residues" evidence="1">
    <location>
        <begin position="68"/>
        <end position="88"/>
    </location>
</feature>
<dbReference type="InterPro" id="IPR053244">
    <property type="entry name" value="HDAC_HD_type_1"/>
</dbReference>
<name>A0A2K1QHM4_9PEZI</name>
<sequence>MDHNPHAQQGLSDPNPISALQAFENLSIQSQTPTRNGLPSRPSTSGGPTSSNTRFDSPSASRRSSGSQGHPVTSPQLTKRLSMSSLSGASPVAPRFPTSRRPSGGIPLRPASSMSFASTLVSEDAPPPRTAASVATDFFAKELAAHDQVQGDTETVVIIHEACYGHRFSRPRTSKAALSTIVERPERITAAVLGLATAYVRLGSRHSGGSNPPTLTDGPAVRPPFAIRRSSRAVGLLSPHVVAVHGQEWMGELQAMCLAAGARLALDGKELLRPVKVDEKGNALPSQAFHEGDLYLCAESLDALQGAIGGVCDAVDAVFSASLTKRAFVAVRPPGHHCSADFPSGFCWLNNVHVGIQYAAQKYQLTHAVILDFDLHHGDGSQDITWNLNEKSAAKPKSVPHHQKISIGYYSLHDINSYPCEWGDKEKVQNASLCIDNAHAQSVWNVHLEPWSTEDDFSKLYESKYSVILDKARTFLRKQTAKIRATPKGGKPKSAVFISAGFDASQWEGQGMQRHAVNVPTSFYERFTRDATKLALDESTAAEGRVISVLEGGYSDRALTSGVLSHVSGLCQQPLPHQDGASNGVKTEESPYALLDDVPRIVHSPSSEWYSSLALSSLETYDATPLPAPKRHSRGFVPTFASPTESFSQKVVDQEKFYRSMSGTMRPLPSPPRDLTIPPVDWVAASHALCKLLVPSGRTTTSCKPEELAAPRTKKQRQSHPVAAAEPTGRQLRDRKKPAGGEMASEDEGGKRVGRRKTVAGAEMAATEGKKRSSRRSSVAPGESAIETEAPVVPLIPNTYLEGQGSNMGEAQGKRRKSPSKPRAAPQSTVSETPETTIDRPLPVPDTAAVTVDQAQFRDTAMRDFTPVPSLSTQSTEASFETAPSSAAASTAPSVAGDPVDGLTSGIKRITLKLGTREEHDRRVAAQLAAHAEESNKSKQTRIIKGATTTVSGTSSADSASKQGDAEAAAIEAGKRKPKKLAASRGRRFDDGKAVAPPSALTRTEATQRDAQTFRPAGVASFVVAPEMRKGVRGQVARDAGGSTKMDTRPDMGGMAVPIAESVARDVAMKDTIGGVHPQLPMAVAASHASVRHGPSTESHASATPAPTFPQFIPDSAARQLLGEHAMAQSLAEDGPMQETRDQDAIPRPAQQGQMNRGKLPVFSSTGAIPFGGAAGVAGVNGSGNDDSIGAGAPEVAAPDSVMGMVPGTGWDGNGVSRSMLGTRPVEGDVWDVPETPRR</sequence>
<dbReference type="InterPro" id="IPR037138">
    <property type="entry name" value="His_deacetylse_dom_sf"/>
</dbReference>